<keyword evidence="8" id="KW-1185">Reference proteome</keyword>
<dbReference type="GO" id="GO:0032196">
    <property type="term" value="P:transposition"/>
    <property type="evidence" value="ECO:0007669"/>
    <property type="project" value="UniProtKB-KW"/>
</dbReference>
<dbReference type="KEGG" id="saf:SULAZ_1161"/>
<dbReference type="AlphaFoldDB" id="C1DVJ5"/>
<dbReference type="eggNOG" id="COG0675">
    <property type="taxonomic scope" value="Bacteria"/>
</dbReference>
<dbReference type="RefSeq" id="WP_012674743.1">
    <property type="nucleotide sequence ID" value="NC_012438.1"/>
</dbReference>
<dbReference type="STRING" id="204536.SULAZ_1161"/>
<organism evidence="7 8">
    <name type="scientific">Sulfurihydrogenibium azorense (strain DSM 15241 / OCM 825 / Az-Fu1)</name>
    <dbReference type="NCBI Taxonomy" id="204536"/>
    <lineage>
        <taxon>Bacteria</taxon>
        <taxon>Pseudomonadati</taxon>
        <taxon>Aquificota</taxon>
        <taxon>Aquificia</taxon>
        <taxon>Aquificales</taxon>
        <taxon>Hydrogenothermaceae</taxon>
        <taxon>Sulfurihydrogenibium</taxon>
    </lineage>
</organism>
<evidence type="ECO:0000256" key="1">
    <source>
        <dbReference type="ARBA" id="ARBA00008761"/>
    </source>
</evidence>
<dbReference type="InterPro" id="IPR001959">
    <property type="entry name" value="Transposase"/>
</dbReference>
<evidence type="ECO:0000313" key="8">
    <source>
        <dbReference type="Proteomes" id="UP000001369"/>
    </source>
</evidence>
<comment type="similarity">
    <text evidence="1">In the C-terminal section; belongs to the transposase 35 family.</text>
</comment>
<feature type="domain" description="Cas12f1-like TNB" evidence="6">
    <location>
        <begin position="362"/>
        <end position="437"/>
    </location>
</feature>
<feature type="domain" description="Probable transposase IS891/IS1136/IS1341" evidence="5">
    <location>
        <begin position="209"/>
        <end position="340"/>
    </location>
</feature>
<name>C1DVJ5_SULAA</name>
<dbReference type="InterPro" id="IPR010095">
    <property type="entry name" value="Cas12f1-like_TNB"/>
</dbReference>
<protein>
    <submittedName>
        <fullName evidence="7">Putative transposase DNA-binding domain family</fullName>
    </submittedName>
</protein>
<reference evidence="7 8" key="1">
    <citation type="journal article" date="2009" name="J. Bacteriol.">
        <title>Complete and draft genome sequences of six members of the Aquificales.</title>
        <authorList>
            <person name="Reysenbach A.L."/>
            <person name="Hamamura N."/>
            <person name="Podar M."/>
            <person name="Griffiths E."/>
            <person name="Ferreira S."/>
            <person name="Hochstein R."/>
            <person name="Heidelberg J."/>
            <person name="Johnson J."/>
            <person name="Mead D."/>
            <person name="Pohorille A."/>
            <person name="Sarmiento M."/>
            <person name="Schweighofer K."/>
            <person name="Seshadri R."/>
            <person name="Voytek M.A."/>
        </authorList>
    </citation>
    <scope>NUCLEOTIDE SEQUENCE [LARGE SCALE GENOMIC DNA]</scope>
    <source>
        <strain evidence="8">Az-Fu1 / DSM 15241 / OCM 825</strain>
    </source>
</reference>
<sequence length="507" mass="59236">MKPQEKIKRVFTIRVGGKERKRKVRTLLLDLAHFRNILTILITKYYTLYKEHLLNQSILYGLVAKNYTGKYKEEFEKVLKNIESNPELADLLIKLKNQKEKVDNPHYIQYIIRQTIKDFKSFFKSLESFKTNPEKFKEIPRPPKAKKLKYLMNFSVEGNVNTFKQEGDKIIIRLKNNKYLKVKLPKDFPYKISSLRIKLFGDDLYVDAVYEYPLKVEQPEGEYKAGIDIGLNELLSVVSENPELKSFIVSGKEIKAFNQWFNKEMSKLRAEIDNLKNSVKKGFIENQVATKKIYELELKMKSLSSHRKRWLDNNFHKIARKLVDLLHETGHKTIYIGKNAIESKNGIDLGKKTNQEFVSIPFRRLIKLIEYKAYEYGMEVIEVDESYTSKTSPLANIFEVKETKNKEVCQGKRDGDIFKDKVLNKVFHADLVGAVNIIRVGAKLLRLRFYENLKTFFIKLCNPVKLKLIDLFYKVSPESLWIGSSRWGASFPAGWMEKSGYLNTFGT</sequence>
<evidence type="ECO:0000313" key="7">
    <source>
        <dbReference type="EMBL" id="ACN99426.1"/>
    </source>
</evidence>
<evidence type="ECO:0000259" key="5">
    <source>
        <dbReference type="Pfam" id="PF01385"/>
    </source>
</evidence>
<dbReference type="EMBL" id="CP001229">
    <property type="protein sequence ID" value="ACN99426.1"/>
    <property type="molecule type" value="Genomic_DNA"/>
</dbReference>
<dbReference type="PROSITE" id="PS00019">
    <property type="entry name" value="ACTININ_1"/>
    <property type="match status" value="1"/>
</dbReference>
<evidence type="ECO:0000256" key="4">
    <source>
        <dbReference type="ARBA" id="ARBA00023172"/>
    </source>
</evidence>
<dbReference type="InterPro" id="IPR001589">
    <property type="entry name" value="Actinin_actin-bd_CS"/>
</dbReference>
<evidence type="ECO:0000259" key="6">
    <source>
        <dbReference type="Pfam" id="PF07282"/>
    </source>
</evidence>
<dbReference type="OrthoDB" id="9147at2"/>
<evidence type="ECO:0000256" key="2">
    <source>
        <dbReference type="ARBA" id="ARBA00022578"/>
    </source>
</evidence>
<dbReference type="Pfam" id="PF07282">
    <property type="entry name" value="Cas12f1-like_TNB"/>
    <property type="match status" value="1"/>
</dbReference>
<dbReference type="GO" id="GO:0006310">
    <property type="term" value="P:DNA recombination"/>
    <property type="evidence" value="ECO:0007669"/>
    <property type="project" value="UniProtKB-KW"/>
</dbReference>
<keyword evidence="3 7" id="KW-0238">DNA-binding</keyword>
<keyword evidence="2" id="KW-0815">Transposition</keyword>
<gene>
    <name evidence="7" type="ordered locus">SULAZ_1161</name>
</gene>
<dbReference type="Proteomes" id="UP000001369">
    <property type="component" value="Chromosome"/>
</dbReference>
<accession>C1DVJ5</accession>
<dbReference type="GO" id="GO:0003677">
    <property type="term" value="F:DNA binding"/>
    <property type="evidence" value="ECO:0007669"/>
    <property type="project" value="UniProtKB-KW"/>
</dbReference>
<dbReference type="NCBIfam" id="NF040570">
    <property type="entry name" value="guided_TnpB"/>
    <property type="match status" value="1"/>
</dbReference>
<dbReference type="NCBIfam" id="TIGR01766">
    <property type="entry name" value="IS200/IS605 family accessory protein TnpB-like domain"/>
    <property type="match status" value="1"/>
</dbReference>
<proteinExistence type="inferred from homology"/>
<keyword evidence="4" id="KW-0233">DNA recombination</keyword>
<evidence type="ECO:0000256" key="3">
    <source>
        <dbReference type="ARBA" id="ARBA00023125"/>
    </source>
</evidence>
<dbReference type="Pfam" id="PF01385">
    <property type="entry name" value="OrfB_IS605"/>
    <property type="match status" value="1"/>
</dbReference>
<dbReference type="HOGENOM" id="CLU_032903_16_4_0"/>